<dbReference type="Proteomes" id="UP000292751">
    <property type="component" value="Unassembled WGS sequence"/>
</dbReference>
<dbReference type="EMBL" id="SHPX01000048">
    <property type="protein sequence ID" value="TCD95486.1"/>
    <property type="molecule type" value="Genomic_DNA"/>
</dbReference>
<evidence type="ECO:0000313" key="17">
    <source>
        <dbReference type="Proteomes" id="UP000292751"/>
    </source>
</evidence>
<accession>A0A0M0VJU7</accession>
<reference evidence="13 14" key="1">
    <citation type="journal article" date="2018" name="Sci. Rep.">
        <title>Genomic diversity and distribution of Bifidobacterium longum subsp. longum across the human lifespan.</title>
        <authorList>
            <person name="Odamaki T."/>
            <person name="Bottacini F."/>
            <person name="Kato K."/>
            <person name="Mitsuyama E."/>
            <person name="Yoshida K."/>
            <person name="Horigome A."/>
            <person name="Xiao J.Z."/>
            <person name="van Sinderen D."/>
        </authorList>
    </citation>
    <scope>NUCLEOTIDE SEQUENCE [LARGE SCALE GENOMIC DNA]</scope>
    <source>
        <strain evidence="6 15">MCC10009</strain>
        <strain evidence="7 18">MCC10015</strain>
        <strain evidence="8 14">MCC10070</strain>
        <strain evidence="9 17">MCC10076</strain>
        <strain evidence="10 19">MCC10100</strain>
        <strain evidence="11 16">MCC10102</strain>
        <strain evidence="12 13">MCC10120</strain>
    </source>
</reference>
<dbReference type="GO" id="GO:0003700">
    <property type="term" value="F:DNA-binding transcription factor activity"/>
    <property type="evidence" value="ECO:0007669"/>
    <property type="project" value="TreeGrafter"/>
</dbReference>
<evidence type="ECO:0000313" key="18">
    <source>
        <dbReference type="Proteomes" id="UP000293441"/>
    </source>
</evidence>
<dbReference type="OMA" id="FDYMMEV"/>
<evidence type="ECO:0000256" key="4">
    <source>
        <dbReference type="PROSITE-ProRule" id="PRU00335"/>
    </source>
</evidence>
<dbReference type="InterPro" id="IPR009057">
    <property type="entry name" value="Homeodomain-like_sf"/>
</dbReference>
<feature type="DNA-binding region" description="H-T-H motif" evidence="4">
    <location>
        <begin position="32"/>
        <end position="51"/>
    </location>
</feature>
<gene>
    <name evidence="6" type="ORF">MCC10009_1857</name>
    <name evidence="7" type="ORF">MCC10015_1982</name>
    <name evidence="8" type="ORF">MCC10070_1982</name>
    <name evidence="9" type="ORF">MCC10076_2034</name>
    <name evidence="10" type="ORF">MCC10100_1835</name>
    <name evidence="11" type="ORF">MCC10102_1940</name>
    <name evidence="12" type="ORF">MCC10120_1904</name>
</gene>
<name>A0A0M0VJU7_BIFLL</name>
<evidence type="ECO:0000256" key="3">
    <source>
        <dbReference type="ARBA" id="ARBA00023163"/>
    </source>
</evidence>
<organism evidence="9 17">
    <name type="scientific">Bifidobacterium longum subsp. longum</name>
    <dbReference type="NCBI Taxonomy" id="1679"/>
    <lineage>
        <taxon>Bacteria</taxon>
        <taxon>Bacillati</taxon>
        <taxon>Actinomycetota</taxon>
        <taxon>Actinomycetes</taxon>
        <taxon>Bifidobacteriales</taxon>
        <taxon>Bifidobacteriaceae</taxon>
        <taxon>Bifidobacterium</taxon>
    </lineage>
</organism>
<dbReference type="InterPro" id="IPR001647">
    <property type="entry name" value="HTH_TetR"/>
</dbReference>
<feature type="domain" description="HTH tetR-type" evidence="5">
    <location>
        <begin position="8"/>
        <end position="69"/>
    </location>
</feature>
<evidence type="ECO:0000313" key="9">
    <source>
        <dbReference type="EMBL" id="TCE95805.1"/>
    </source>
</evidence>
<dbReference type="PANTHER" id="PTHR30055:SF234">
    <property type="entry name" value="HTH-TYPE TRANSCRIPTIONAL REGULATOR BETI"/>
    <property type="match status" value="1"/>
</dbReference>
<evidence type="ECO:0000313" key="10">
    <source>
        <dbReference type="EMBL" id="TCF37625.1"/>
    </source>
</evidence>
<evidence type="ECO:0000259" key="5">
    <source>
        <dbReference type="PROSITE" id="PS50977"/>
    </source>
</evidence>
<dbReference type="Gene3D" id="1.10.357.10">
    <property type="entry name" value="Tetracycline Repressor, domain 2"/>
    <property type="match status" value="1"/>
</dbReference>
<dbReference type="Proteomes" id="UP000292692">
    <property type="component" value="Unassembled WGS sequence"/>
</dbReference>
<keyword evidence="3" id="KW-0804">Transcription</keyword>
<dbReference type="AlphaFoldDB" id="A0A0M0VJU7"/>
<evidence type="ECO:0000313" key="15">
    <source>
        <dbReference type="Proteomes" id="UP000291881"/>
    </source>
</evidence>
<dbReference type="Proteomes" id="UP000294241">
    <property type="component" value="Unassembled WGS sequence"/>
</dbReference>
<dbReference type="EMBL" id="SHPS01000036">
    <property type="protein sequence ID" value="TCD84337.1"/>
    <property type="molecule type" value="Genomic_DNA"/>
</dbReference>
<proteinExistence type="predicted"/>
<dbReference type="Pfam" id="PF00440">
    <property type="entry name" value="TetR_N"/>
    <property type="match status" value="1"/>
</dbReference>
<dbReference type="GeneID" id="69578981"/>
<evidence type="ECO:0000256" key="1">
    <source>
        <dbReference type="ARBA" id="ARBA00023015"/>
    </source>
</evidence>
<dbReference type="Proteomes" id="UP000293441">
    <property type="component" value="Unassembled WGS sequence"/>
</dbReference>
<keyword evidence="1" id="KW-0805">Transcription regulation</keyword>
<evidence type="ECO:0000313" key="7">
    <source>
        <dbReference type="EMBL" id="TCD95486.1"/>
    </source>
</evidence>
<dbReference type="SUPFAM" id="SSF46689">
    <property type="entry name" value="Homeodomain-like"/>
    <property type="match status" value="1"/>
</dbReference>
<protein>
    <submittedName>
        <fullName evidence="9">Transcriptional regulator, TetR family</fullName>
    </submittedName>
</protein>
<dbReference type="PANTHER" id="PTHR30055">
    <property type="entry name" value="HTH-TYPE TRANSCRIPTIONAL REGULATOR RUTR"/>
    <property type="match status" value="1"/>
</dbReference>
<evidence type="ECO:0000313" key="11">
    <source>
        <dbReference type="EMBL" id="TCF43180.1"/>
    </source>
</evidence>
<sequence>MARNAHPEVTRTRILDAAQRLFMAQGYEHTSIQNIVDELGDLSKGAIYHHFKSKEAILEELTNRDNNMQDDFNESVMNRTDLTALEKFRVLWRHSMTKQDHVQIMRAAMPMLSDPVSFAANMQVWSKHLPERFLPLIEAGVKDGSIPTEYPREAAELLSLLPNYWLMPYFYPVTLPEMEHRIRCLATMLDAIGVPIFDDELITVAAKGMMTFAGEPEKGSE</sequence>
<dbReference type="InterPro" id="IPR050109">
    <property type="entry name" value="HTH-type_TetR-like_transc_reg"/>
</dbReference>
<dbReference type="EMBL" id="SHTU01000030">
    <property type="protein sequence ID" value="TCF93811.1"/>
    <property type="molecule type" value="Genomic_DNA"/>
</dbReference>
<dbReference type="RefSeq" id="WP_012472126.1">
    <property type="nucleotide sequence ID" value="NZ_BCYJ01000061.1"/>
</dbReference>
<dbReference type="EMBL" id="SHRX01000033">
    <property type="protein sequence ID" value="TCE95805.1"/>
    <property type="molecule type" value="Genomic_DNA"/>
</dbReference>
<reference evidence="9" key="2">
    <citation type="submission" date="2019-02" db="EMBL/GenBank/DDBJ databases">
        <authorList>
            <person name="Odamaki T."/>
        </authorList>
    </citation>
    <scope>NUCLEOTIDE SEQUENCE</scope>
    <source>
        <strain evidence="6">MCC10009</strain>
        <strain evidence="7">MCC10015</strain>
        <strain evidence="8">MCC10070</strain>
        <strain evidence="9">MCC10076</strain>
        <strain evidence="10">MCC10100</strain>
        <strain evidence="11">MCC10102</strain>
        <strain evidence="12">MCC10120</strain>
    </source>
</reference>
<dbReference type="Proteomes" id="UP000291814">
    <property type="component" value="Unassembled WGS sequence"/>
</dbReference>
<evidence type="ECO:0000313" key="8">
    <source>
        <dbReference type="EMBL" id="TCE83494.1"/>
    </source>
</evidence>
<keyword evidence="2 4" id="KW-0238">DNA-binding</keyword>
<comment type="caution">
    <text evidence="9">The sequence shown here is derived from an EMBL/GenBank/DDBJ whole genome shotgun (WGS) entry which is preliminary data.</text>
</comment>
<dbReference type="EMBL" id="SHST01000032">
    <property type="protein sequence ID" value="TCF37625.1"/>
    <property type="molecule type" value="Genomic_DNA"/>
</dbReference>
<dbReference type="Proteomes" id="UP000291881">
    <property type="component" value="Unassembled WGS sequence"/>
</dbReference>
<dbReference type="GO" id="GO:0000976">
    <property type="term" value="F:transcription cis-regulatory region binding"/>
    <property type="evidence" value="ECO:0007669"/>
    <property type="project" value="TreeGrafter"/>
</dbReference>
<evidence type="ECO:0000313" key="12">
    <source>
        <dbReference type="EMBL" id="TCF93811.1"/>
    </source>
</evidence>
<evidence type="ECO:0000313" key="16">
    <source>
        <dbReference type="Proteomes" id="UP000292692"/>
    </source>
</evidence>
<dbReference type="PROSITE" id="PS50977">
    <property type="entry name" value="HTH_TETR_2"/>
    <property type="match status" value="1"/>
</dbReference>
<evidence type="ECO:0000313" key="14">
    <source>
        <dbReference type="Proteomes" id="UP000291814"/>
    </source>
</evidence>
<dbReference type="EMBL" id="SHSV01000033">
    <property type="protein sequence ID" value="TCF43180.1"/>
    <property type="molecule type" value="Genomic_DNA"/>
</dbReference>
<dbReference type="Proteomes" id="UP000291713">
    <property type="component" value="Unassembled WGS sequence"/>
</dbReference>
<evidence type="ECO:0000313" key="13">
    <source>
        <dbReference type="Proteomes" id="UP000291713"/>
    </source>
</evidence>
<evidence type="ECO:0000313" key="19">
    <source>
        <dbReference type="Proteomes" id="UP000294241"/>
    </source>
</evidence>
<evidence type="ECO:0000256" key="2">
    <source>
        <dbReference type="ARBA" id="ARBA00023125"/>
    </source>
</evidence>
<dbReference type="EMBL" id="SHRR01000034">
    <property type="protein sequence ID" value="TCE83494.1"/>
    <property type="molecule type" value="Genomic_DNA"/>
</dbReference>
<evidence type="ECO:0000313" key="6">
    <source>
        <dbReference type="EMBL" id="TCD84337.1"/>
    </source>
</evidence>